<dbReference type="InterPro" id="IPR011545">
    <property type="entry name" value="DEAD/DEAH_box_helicase_dom"/>
</dbReference>
<evidence type="ECO:0000256" key="10">
    <source>
        <dbReference type="ARBA" id="ARBA00038040"/>
    </source>
</evidence>
<feature type="compositionally biased region" description="Low complexity" evidence="12">
    <location>
        <begin position="1"/>
        <end position="21"/>
    </location>
</feature>
<dbReference type="SUPFAM" id="SSF52540">
    <property type="entry name" value="P-loop containing nucleoside triphosphate hydrolases"/>
    <property type="match status" value="1"/>
</dbReference>
<keyword evidence="16" id="KW-1185">Reference proteome</keyword>
<evidence type="ECO:0000256" key="7">
    <source>
        <dbReference type="ARBA" id="ARBA00022840"/>
    </source>
</evidence>
<organism evidence="15 16">
    <name type="scientific">Discostella pseudostelligera</name>
    <dbReference type="NCBI Taxonomy" id="259834"/>
    <lineage>
        <taxon>Eukaryota</taxon>
        <taxon>Sar</taxon>
        <taxon>Stramenopiles</taxon>
        <taxon>Ochrophyta</taxon>
        <taxon>Bacillariophyta</taxon>
        <taxon>Coscinodiscophyceae</taxon>
        <taxon>Thalassiosirophycidae</taxon>
        <taxon>Stephanodiscales</taxon>
        <taxon>Stephanodiscaceae</taxon>
        <taxon>Discostella</taxon>
    </lineage>
</organism>
<evidence type="ECO:0000256" key="2">
    <source>
        <dbReference type="ARBA" id="ARBA00012552"/>
    </source>
</evidence>
<feature type="compositionally biased region" description="Basic and acidic residues" evidence="12">
    <location>
        <begin position="213"/>
        <end position="225"/>
    </location>
</feature>
<dbReference type="GO" id="GO:0005524">
    <property type="term" value="F:ATP binding"/>
    <property type="evidence" value="ECO:0007669"/>
    <property type="project" value="UniProtKB-KW"/>
</dbReference>
<feature type="domain" description="Helicase ATP-binding" evidence="13">
    <location>
        <begin position="695"/>
        <end position="873"/>
    </location>
</feature>
<evidence type="ECO:0000256" key="4">
    <source>
        <dbReference type="ARBA" id="ARBA00022741"/>
    </source>
</evidence>
<protein>
    <recommendedName>
        <fullName evidence="2">RNA helicase</fullName>
        <ecNumber evidence="2">3.6.4.13</ecNumber>
    </recommendedName>
</protein>
<reference evidence="15 16" key="1">
    <citation type="submission" date="2024-10" db="EMBL/GenBank/DDBJ databases">
        <title>Updated reference genomes for cyclostephanoid diatoms.</title>
        <authorList>
            <person name="Roberts W.R."/>
            <person name="Alverson A.J."/>
        </authorList>
    </citation>
    <scope>NUCLEOTIDE SEQUENCE [LARGE SCALE GENOMIC DNA]</scope>
    <source>
        <strain evidence="15 16">AJA232-27</strain>
    </source>
</reference>
<gene>
    <name evidence="15" type="ORF">ACHAWU_004579</name>
</gene>
<feature type="compositionally biased region" description="Basic and acidic residues" evidence="12">
    <location>
        <begin position="160"/>
        <end position="179"/>
    </location>
</feature>
<dbReference type="PANTHER" id="PTHR18934:SF91">
    <property type="entry name" value="PRE-MRNA-SPLICING FACTOR ATP-DEPENDENT RNA HELICASE PRP16"/>
    <property type="match status" value="1"/>
</dbReference>
<dbReference type="SMART" id="SM00382">
    <property type="entry name" value="AAA"/>
    <property type="match status" value="1"/>
</dbReference>
<feature type="compositionally biased region" description="Basic and acidic residues" evidence="12">
    <location>
        <begin position="501"/>
        <end position="510"/>
    </location>
</feature>
<evidence type="ECO:0000313" key="16">
    <source>
        <dbReference type="Proteomes" id="UP001530293"/>
    </source>
</evidence>
<dbReference type="GO" id="GO:0016787">
    <property type="term" value="F:hydrolase activity"/>
    <property type="evidence" value="ECO:0007669"/>
    <property type="project" value="UniProtKB-KW"/>
</dbReference>
<dbReference type="CDD" id="cd18791">
    <property type="entry name" value="SF2_C_RHA"/>
    <property type="match status" value="1"/>
</dbReference>
<keyword evidence="9" id="KW-0539">Nucleus</keyword>
<dbReference type="InterPro" id="IPR048333">
    <property type="entry name" value="HA2_WH"/>
</dbReference>
<name>A0ABD3M4Q4_9STRA</name>
<comment type="similarity">
    <text evidence="10">Belongs to the DEAD box helicase family. DEAH subfamily. PRP16 sub-subfamily.</text>
</comment>
<dbReference type="Pfam" id="PF21010">
    <property type="entry name" value="HA2_C"/>
    <property type="match status" value="1"/>
</dbReference>
<dbReference type="FunFam" id="1.20.120.1080:FF:000018">
    <property type="entry name" value="Pre-mRNA-splicing factor ATP-dependent RNA helicase prp16"/>
    <property type="match status" value="1"/>
</dbReference>
<feature type="domain" description="Helicase C-terminal" evidence="14">
    <location>
        <begin position="895"/>
        <end position="1072"/>
    </location>
</feature>
<evidence type="ECO:0000259" key="13">
    <source>
        <dbReference type="PROSITE" id="PS51192"/>
    </source>
</evidence>
<evidence type="ECO:0000256" key="9">
    <source>
        <dbReference type="ARBA" id="ARBA00023242"/>
    </source>
</evidence>
<feature type="compositionally biased region" description="Basic and acidic residues" evidence="12">
    <location>
        <begin position="467"/>
        <end position="482"/>
    </location>
</feature>
<dbReference type="SMART" id="SM00487">
    <property type="entry name" value="DEXDc"/>
    <property type="match status" value="1"/>
</dbReference>
<feature type="region of interest" description="Disordered" evidence="12">
    <location>
        <begin position="344"/>
        <end position="401"/>
    </location>
</feature>
<evidence type="ECO:0000256" key="5">
    <source>
        <dbReference type="ARBA" id="ARBA00022801"/>
    </source>
</evidence>
<feature type="region of interest" description="Disordered" evidence="12">
    <location>
        <begin position="436"/>
        <end position="510"/>
    </location>
</feature>
<feature type="compositionally biased region" description="Low complexity" evidence="12">
    <location>
        <begin position="83"/>
        <end position="95"/>
    </location>
</feature>
<dbReference type="SMART" id="SM00490">
    <property type="entry name" value="HELICc"/>
    <property type="match status" value="1"/>
</dbReference>
<dbReference type="GO" id="GO:0005634">
    <property type="term" value="C:nucleus"/>
    <property type="evidence" value="ECO:0007669"/>
    <property type="project" value="UniProtKB-SubCell"/>
</dbReference>
<dbReference type="PROSITE" id="PS51194">
    <property type="entry name" value="HELICASE_CTER"/>
    <property type="match status" value="1"/>
</dbReference>
<evidence type="ECO:0000256" key="8">
    <source>
        <dbReference type="ARBA" id="ARBA00023187"/>
    </source>
</evidence>
<evidence type="ECO:0000256" key="3">
    <source>
        <dbReference type="ARBA" id="ARBA00022664"/>
    </source>
</evidence>
<feature type="compositionally biased region" description="Polar residues" evidence="12">
    <location>
        <begin position="344"/>
        <end position="366"/>
    </location>
</feature>
<evidence type="ECO:0000256" key="12">
    <source>
        <dbReference type="SAM" id="MobiDB-lite"/>
    </source>
</evidence>
<dbReference type="Gene3D" id="1.20.120.1080">
    <property type="match status" value="1"/>
</dbReference>
<proteinExistence type="inferred from homology"/>
<keyword evidence="3" id="KW-0507">mRNA processing</keyword>
<dbReference type="Pfam" id="PF00270">
    <property type="entry name" value="DEAD"/>
    <property type="match status" value="1"/>
</dbReference>
<keyword evidence="5" id="KW-0378">Hydrolase</keyword>
<feature type="region of interest" description="Disordered" evidence="12">
    <location>
        <begin position="1337"/>
        <end position="1370"/>
    </location>
</feature>
<dbReference type="FunFam" id="3.40.50.300:FF:000007">
    <property type="entry name" value="Pre-mRNA-splicing factor ATP-dependent RNA helicase"/>
    <property type="match status" value="1"/>
</dbReference>
<evidence type="ECO:0000256" key="6">
    <source>
        <dbReference type="ARBA" id="ARBA00022806"/>
    </source>
</evidence>
<dbReference type="Proteomes" id="UP001530293">
    <property type="component" value="Unassembled WGS sequence"/>
</dbReference>
<feature type="compositionally biased region" description="Low complexity" evidence="12">
    <location>
        <begin position="235"/>
        <end position="248"/>
    </location>
</feature>
<feature type="compositionally biased region" description="Basic and acidic residues" evidence="12">
    <location>
        <begin position="269"/>
        <end position="291"/>
    </location>
</feature>
<dbReference type="InterPro" id="IPR002464">
    <property type="entry name" value="DNA/RNA_helicase_DEAH_CS"/>
</dbReference>
<dbReference type="EMBL" id="JALLBG020000272">
    <property type="protein sequence ID" value="KAL3757147.1"/>
    <property type="molecule type" value="Genomic_DNA"/>
</dbReference>
<sequence>MASVSSTDANAGTTADAANSSKNDNIHRLHSLLPSNIPGGLIPKSKNAAGSGGGGGGGSAGDDVDVNSNKRAGVGKSLLGLDQQSQYHHQQQQQHPPVRTYRRKYDDETPSHPGGVDRNAMKRAEERRDREKRWRAEGGGGNNSSNSNRSSRNSNNIGRDNYDRGDNRQGGRSYNHGEQRGGNNHPTASESDDRSGKRSRREYDDDNYNNNKDYGRGRNNKESYRNTRGNDVTPSTHASSSSSMARSTGNDAHDDRRAAGSSGFNKSYHSNDDDGRRSENRGDDDSRRDASLMRQGNNAQRQYRRQEQQQQQQPSSHSSWEVDTPQPIRRAGYYDDVEDRVASLASSTTTTGRFTSKQRSSMSTASGRYDPSGGATPRIHNNNDNDDDIGSSGKLEDNDPFDELHKDLSIHRAPQPPNQIEQDDDEFDRQFYLADDDEYVPDSGGGAAVADHADNNNSINNGTHGRFLFESERTRAREAEMQKRRREAGGGNSIRQARQSALDKDQQTWEENRLLSSGAALRSEVDLDFNNENDDSRVQLLVHQIQPPFLRDGRAAFSVVREAVPTVRDATSDFARMAREGSVTLQRLREKKERGGMRQKFWELGGSRMGDAMRVKEVKDGETMEKAEEDEHGAGITADDGGEVDYRKSSGFAAHVKAKKPDGKSTSATSEFARTKSIREQREYLPAFSVRDSLLQTIRENNIVIVVGETGSGKTTQLTQFLAEEGYTDFGIVGCTQPRRVAAMSVAKRVSEEVAAMVKESGKRELCDEIDGLGGTVGYSIRFEDQTSEHTVIKYMTDGVLLRESLRDPDLNKYSAIIMDEAHERSLNTDVLFGVLRKVAARRSDLKLIVTSATLSADVFSDFFGGVPIFRIPGRTFPVETYFAKSVQEDYVMAAVKQTLQIHFNSPPGDILIFMTGQEDIEGTCTVLAEKMNNLGDDNSKPLLVLPMYSQLPADLQAKIFDAAPEGVRKCIVSTNVAETSLTVDGIKYVIDSGFCKLKVYNPKIGMDALNVTPVSRANANQRSGRAGRTGPGFCFRLYTDRQFRDELMETAVPEIQRTNLSNVVLLLKSLGVKNLLDFDFMDPPPEDNIMTSLYQLWILGAIDNTGELTQLGGRMAEFPLDPPLSKMLLFAHEHGKCSSEVLIVVSMLSVPSVFFRPKGREEESDAVREKFFVPESDHLTLLNVYLRAKQYKFDAEWCTRHFIHSKGIRKAREVHAQLVDLMKQQKLDPRSCGGSWDVVRKAICSAYFYNSSKIKGIGEYINMLSGIPSSLHPSSALFGLGYTPDYVCYHELISTTREYMSCVTAVEGEWLAELGPMFFSIKESYESALKRRQRERADAAQMEKEMQKKELEEEKQREREKKESVARVGSMAVATPGRLASATPKFMPKKRGRIGF</sequence>
<comment type="subcellular location">
    <subcellularLocation>
        <location evidence="1">Nucleus</location>
    </subcellularLocation>
</comment>
<dbReference type="PANTHER" id="PTHR18934">
    <property type="entry name" value="ATP-DEPENDENT RNA HELICASE"/>
    <property type="match status" value="1"/>
</dbReference>
<dbReference type="GO" id="GO:0003724">
    <property type="term" value="F:RNA helicase activity"/>
    <property type="evidence" value="ECO:0007669"/>
    <property type="project" value="UniProtKB-EC"/>
</dbReference>
<evidence type="ECO:0000256" key="11">
    <source>
        <dbReference type="ARBA" id="ARBA00047984"/>
    </source>
</evidence>
<evidence type="ECO:0000256" key="1">
    <source>
        <dbReference type="ARBA" id="ARBA00004123"/>
    </source>
</evidence>
<dbReference type="PROSITE" id="PS51192">
    <property type="entry name" value="HELICASE_ATP_BIND_1"/>
    <property type="match status" value="1"/>
</dbReference>
<dbReference type="InterPro" id="IPR001650">
    <property type="entry name" value="Helicase_C-like"/>
</dbReference>
<dbReference type="SMART" id="SM00847">
    <property type="entry name" value="HA2"/>
    <property type="match status" value="1"/>
</dbReference>
<dbReference type="InterPro" id="IPR027417">
    <property type="entry name" value="P-loop_NTPase"/>
</dbReference>
<comment type="catalytic activity">
    <reaction evidence="11">
        <text>ATP + H2O = ADP + phosphate + H(+)</text>
        <dbReference type="Rhea" id="RHEA:13065"/>
        <dbReference type="ChEBI" id="CHEBI:15377"/>
        <dbReference type="ChEBI" id="CHEBI:15378"/>
        <dbReference type="ChEBI" id="CHEBI:30616"/>
        <dbReference type="ChEBI" id="CHEBI:43474"/>
        <dbReference type="ChEBI" id="CHEBI:456216"/>
        <dbReference type="EC" id="3.6.4.13"/>
    </reaction>
</comment>
<dbReference type="GO" id="GO:0000398">
    <property type="term" value="P:mRNA splicing, via spliceosome"/>
    <property type="evidence" value="ECO:0007669"/>
    <property type="project" value="UniProtKB-ARBA"/>
</dbReference>
<dbReference type="FunFam" id="3.40.50.300:FF:000615">
    <property type="entry name" value="pre-mRNA-splicing factor ATP-dependent RNA helicase DEAH7"/>
    <property type="match status" value="1"/>
</dbReference>
<evidence type="ECO:0000313" key="15">
    <source>
        <dbReference type="EMBL" id="KAL3757147.1"/>
    </source>
</evidence>
<dbReference type="Pfam" id="PF04408">
    <property type="entry name" value="WHD_HA2"/>
    <property type="match status" value="1"/>
</dbReference>
<dbReference type="InterPro" id="IPR014001">
    <property type="entry name" value="Helicase_ATP-bd"/>
</dbReference>
<dbReference type="InterPro" id="IPR007502">
    <property type="entry name" value="Helicase-assoc_dom"/>
</dbReference>
<keyword evidence="8" id="KW-0508">mRNA splicing</keyword>
<keyword evidence="4" id="KW-0547">Nucleotide-binding</keyword>
<feature type="region of interest" description="Disordered" evidence="12">
    <location>
        <begin position="1"/>
        <end position="327"/>
    </location>
</feature>
<evidence type="ECO:0000259" key="14">
    <source>
        <dbReference type="PROSITE" id="PS51194"/>
    </source>
</evidence>
<feature type="compositionally biased region" description="Basic and acidic residues" evidence="12">
    <location>
        <begin position="1337"/>
        <end position="1366"/>
    </location>
</feature>
<dbReference type="InterPro" id="IPR011709">
    <property type="entry name" value="DEAD-box_helicase_OB_fold"/>
</dbReference>
<feature type="compositionally biased region" description="Basic and acidic residues" evidence="12">
    <location>
        <begin position="119"/>
        <end position="136"/>
    </location>
</feature>
<keyword evidence="6" id="KW-0347">Helicase</keyword>
<accession>A0ABD3M4Q4</accession>
<feature type="compositionally biased region" description="Gly residues" evidence="12">
    <location>
        <begin position="50"/>
        <end position="60"/>
    </location>
</feature>
<comment type="caution">
    <text evidence="15">The sequence shown here is derived from an EMBL/GenBank/DDBJ whole genome shotgun (WGS) entry which is preliminary data.</text>
</comment>
<dbReference type="Pfam" id="PF07717">
    <property type="entry name" value="OB_NTP_bind"/>
    <property type="match status" value="1"/>
</dbReference>
<keyword evidence="7" id="KW-0067">ATP-binding</keyword>
<feature type="compositionally biased region" description="Low complexity" evidence="12">
    <location>
        <begin position="143"/>
        <end position="156"/>
    </location>
</feature>
<dbReference type="Pfam" id="PF00271">
    <property type="entry name" value="Helicase_C"/>
    <property type="match status" value="1"/>
</dbReference>
<dbReference type="PROSITE" id="PS00690">
    <property type="entry name" value="DEAH_ATP_HELICASE"/>
    <property type="match status" value="1"/>
</dbReference>
<dbReference type="EC" id="3.6.4.13" evidence="2"/>
<dbReference type="Gene3D" id="3.40.50.300">
    <property type="entry name" value="P-loop containing nucleotide triphosphate hydrolases"/>
    <property type="match status" value="2"/>
</dbReference>
<dbReference type="InterPro" id="IPR003593">
    <property type="entry name" value="AAA+_ATPase"/>
</dbReference>